<keyword evidence="1" id="KW-0732">Signal</keyword>
<dbReference type="Proteomes" id="UP000315017">
    <property type="component" value="Chromosome"/>
</dbReference>
<organism evidence="3 4">
    <name type="scientific">Anatilimnocola aggregata</name>
    <dbReference type="NCBI Taxonomy" id="2528021"/>
    <lineage>
        <taxon>Bacteria</taxon>
        <taxon>Pseudomonadati</taxon>
        <taxon>Planctomycetota</taxon>
        <taxon>Planctomycetia</taxon>
        <taxon>Pirellulales</taxon>
        <taxon>Pirellulaceae</taxon>
        <taxon>Anatilimnocola</taxon>
    </lineage>
</organism>
<dbReference type="OrthoDB" id="41724at2"/>
<evidence type="ECO:0000259" key="2">
    <source>
        <dbReference type="Pfam" id="PF13088"/>
    </source>
</evidence>
<reference evidence="3 4" key="1">
    <citation type="submission" date="2019-02" db="EMBL/GenBank/DDBJ databases">
        <title>Deep-cultivation of Planctomycetes and their phenomic and genomic characterization uncovers novel biology.</title>
        <authorList>
            <person name="Wiegand S."/>
            <person name="Jogler M."/>
            <person name="Boedeker C."/>
            <person name="Pinto D."/>
            <person name="Vollmers J."/>
            <person name="Rivas-Marin E."/>
            <person name="Kohn T."/>
            <person name="Peeters S.H."/>
            <person name="Heuer A."/>
            <person name="Rast P."/>
            <person name="Oberbeckmann S."/>
            <person name="Bunk B."/>
            <person name="Jeske O."/>
            <person name="Meyerdierks A."/>
            <person name="Storesund J.E."/>
            <person name="Kallscheuer N."/>
            <person name="Luecker S."/>
            <person name="Lage O.M."/>
            <person name="Pohl T."/>
            <person name="Merkel B.J."/>
            <person name="Hornburger P."/>
            <person name="Mueller R.-W."/>
            <person name="Bruemmer F."/>
            <person name="Labrenz M."/>
            <person name="Spormann A.M."/>
            <person name="Op den Camp H."/>
            <person name="Overmann J."/>
            <person name="Amann R."/>
            <person name="Jetten M.S.M."/>
            <person name="Mascher T."/>
            <person name="Medema M.H."/>
            <person name="Devos D.P."/>
            <person name="Kaster A.-K."/>
            <person name="Ovreas L."/>
            <person name="Rohde M."/>
            <person name="Galperin M.Y."/>
            <person name="Jogler C."/>
        </authorList>
    </citation>
    <scope>NUCLEOTIDE SEQUENCE [LARGE SCALE GENOMIC DNA]</scope>
    <source>
        <strain evidence="3 4">ETA_A8</strain>
    </source>
</reference>
<dbReference type="Gene3D" id="2.120.10.10">
    <property type="match status" value="1"/>
</dbReference>
<accession>A0A517Y6T4</accession>
<protein>
    <recommendedName>
        <fullName evidence="2">Sialidase domain-containing protein</fullName>
    </recommendedName>
</protein>
<gene>
    <name evidence="3" type="ORF">ETAA8_10190</name>
</gene>
<dbReference type="Pfam" id="PF13088">
    <property type="entry name" value="BNR_2"/>
    <property type="match status" value="1"/>
</dbReference>
<feature type="chain" id="PRO_5021986354" description="Sialidase domain-containing protein" evidence="1">
    <location>
        <begin position="24"/>
        <end position="357"/>
    </location>
</feature>
<keyword evidence="4" id="KW-1185">Reference proteome</keyword>
<dbReference type="PANTHER" id="PTHR43752">
    <property type="entry name" value="BNR/ASP-BOX REPEAT FAMILY PROTEIN"/>
    <property type="match status" value="1"/>
</dbReference>
<dbReference type="KEGG" id="aagg:ETAA8_10190"/>
<dbReference type="EMBL" id="CP036274">
    <property type="protein sequence ID" value="QDU25947.1"/>
    <property type="molecule type" value="Genomic_DNA"/>
</dbReference>
<dbReference type="SUPFAM" id="SSF50939">
    <property type="entry name" value="Sialidases"/>
    <property type="match status" value="1"/>
</dbReference>
<evidence type="ECO:0000256" key="1">
    <source>
        <dbReference type="SAM" id="SignalP"/>
    </source>
</evidence>
<dbReference type="InterPro" id="IPR011040">
    <property type="entry name" value="Sialidase"/>
</dbReference>
<sequence precursor="true">MRLAICFLNFTLVCAGMLSTALAASPGVVSEELIYNEPPHPQCHASTIEETKQGLVAAWFGGTREGAADVGIWFARQTKEGWSTPVEVANGKAAEGKQLPCWNPVLFQMPTAGDQMGELLLFYKLGPSPSTWWGMLLRSNDGGLTWSKPERLPEGIMGPVKNKPILLKDGVLLCGSSTEHAGWQVQMEWTKDAGKTWEKTEPLCDGKTQHAIQPTLLRTSLGYQILCRTRTPGKILQATSGDAGRTWSKLEPIDLINPNSGIDGVTLRDGRQLLVYNHTQKGRSPLNVAVAVDGSTWQAAVVLESTPGEYSYPAVIQSSDGLVHITYTWKRQRVKHVTLDPAKLELKPIVDGVWPKG</sequence>
<feature type="signal peptide" evidence="1">
    <location>
        <begin position="1"/>
        <end position="23"/>
    </location>
</feature>
<evidence type="ECO:0000313" key="3">
    <source>
        <dbReference type="EMBL" id="QDU25947.1"/>
    </source>
</evidence>
<dbReference type="PANTHER" id="PTHR43752:SF2">
    <property type="entry name" value="BNR_ASP-BOX REPEAT FAMILY PROTEIN"/>
    <property type="match status" value="1"/>
</dbReference>
<dbReference type="AlphaFoldDB" id="A0A517Y6T4"/>
<evidence type="ECO:0000313" key="4">
    <source>
        <dbReference type="Proteomes" id="UP000315017"/>
    </source>
</evidence>
<feature type="domain" description="Sialidase" evidence="2">
    <location>
        <begin position="55"/>
        <end position="325"/>
    </location>
</feature>
<dbReference type="RefSeq" id="WP_145085717.1">
    <property type="nucleotide sequence ID" value="NZ_CP036274.1"/>
</dbReference>
<dbReference type="InterPro" id="IPR036278">
    <property type="entry name" value="Sialidase_sf"/>
</dbReference>
<dbReference type="CDD" id="cd15482">
    <property type="entry name" value="Sialidase_non-viral"/>
    <property type="match status" value="1"/>
</dbReference>
<proteinExistence type="predicted"/>
<name>A0A517Y6T4_9BACT</name>